<dbReference type="EC" id="2.3.1.48" evidence="10"/>
<dbReference type="PROSITE" id="PS51726">
    <property type="entry name" value="MYST_HAT"/>
    <property type="match status" value="1"/>
</dbReference>
<dbReference type="Pfam" id="PF01530">
    <property type="entry name" value="zf-C2HC"/>
    <property type="match status" value="1"/>
</dbReference>
<keyword evidence="14" id="KW-1185">Reference proteome</keyword>
<evidence type="ECO:0000256" key="2">
    <source>
        <dbReference type="ARBA" id="ARBA00022679"/>
    </source>
</evidence>
<keyword evidence="3" id="KW-0479">Metal-binding</keyword>
<keyword evidence="5" id="KW-0862">Zinc</keyword>
<feature type="compositionally biased region" description="Polar residues" evidence="11">
    <location>
        <begin position="124"/>
        <end position="135"/>
    </location>
</feature>
<name>A0AAV8VHA7_9CUCU</name>
<comment type="similarity">
    <text evidence="10">Belongs to the MYST (SAS/MOZ) family.</text>
</comment>
<keyword evidence="4" id="KW-0863">Zinc-finger</keyword>
<gene>
    <name evidence="13" type="ORF">NQ315_013421</name>
</gene>
<feature type="compositionally biased region" description="Basic residues" evidence="11">
    <location>
        <begin position="310"/>
        <end position="328"/>
    </location>
</feature>
<dbReference type="InterPro" id="IPR050603">
    <property type="entry name" value="MYST_HAT"/>
</dbReference>
<dbReference type="Gene3D" id="4.10.320.30">
    <property type="match status" value="1"/>
</dbReference>
<feature type="compositionally biased region" description="Low complexity" evidence="11">
    <location>
        <begin position="189"/>
        <end position="201"/>
    </location>
</feature>
<feature type="compositionally biased region" description="Low complexity" evidence="11">
    <location>
        <begin position="151"/>
        <end position="162"/>
    </location>
</feature>
<dbReference type="GO" id="GO:0008270">
    <property type="term" value="F:zinc ion binding"/>
    <property type="evidence" value="ECO:0007669"/>
    <property type="project" value="UniProtKB-KW"/>
</dbReference>
<sequence>MTNKKKSGSSTESSSGSTSDSSSSSSSSSGSDSSSSSDSESSSSQDSTKEQSSLESPKKVAPVQKRKSTENSKSVNSKATEAKPIGKAKAQHAKTNKAPAKVSVYSSDEEDNKKAVVKRKSNVKPKSSATITPKANSAPIKVNSNPKHCKINNSKSSKTSNKQEILKPKQSQKSATKSSDPNKKKSIFSPENSSESDSPKSSSKDLIKTATQSKSKPEPRPKAAARTVEKSKPEKKVEKAQPKPKLPVETSASSASSSTGSSSSSESESSAESSANNRKVVKKPVKKPTVIQKDVVNSDSENESQEKSKQVTRKLTRSASTRKSKHVLGKNVYSDTDSDTESTKRSLSRSPVKKAPIVTKGKTKNSKRVDNKAKVNDIMIVEERKCPLEGCDSNGHLCGRFDKHFTLEACPVYHNTTISKCKQELEERKKREEMRRKALEYHKKSPRTPATLEQKQYLQKIRDMRGKFKTEPIEDVKPCVDKTHQPDLINFVAEYDLKLFKDAQAIASEKIEEDLKTLPSTKGTKYIEMGKFEMEVWYQSPYPEDYARLPKLYICEYCLRYMKSRTILERHVFKCVWRHPPGEEVYRKDKISVWEVDGKRYKQYCQNLCLLAKFFLDHKTLYYDVEPFLFYVMTMVDNEGCHTVGYFSKVRKLILKVKRFS</sequence>
<dbReference type="SUPFAM" id="SSF103637">
    <property type="entry name" value="CCHHC domain"/>
    <property type="match status" value="1"/>
</dbReference>
<feature type="compositionally biased region" description="Basic and acidic residues" evidence="11">
    <location>
        <begin position="215"/>
        <end position="241"/>
    </location>
</feature>
<dbReference type="GO" id="GO:0010484">
    <property type="term" value="F:histone H3 acetyltransferase activity"/>
    <property type="evidence" value="ECO:0007669"/>
    <property type="project" value="TreeGrafter"/>
</dbReference>
<evidence type="ECO:0000259" key="12">
    <source>
        <dbReference type="PROSITE" id="PS51726"/>
    </source>
</evidence>
<dbReference type="Proteomes" id="UP001159042">
    <property type="component" value="Unassembled WGS sequence"/>
</dbReference>
<evidence type="ECO:0000256" key="7">
    <source>
        <dbReference type="ARBA" id="ARBA00023015"/>
    </source>
</evidence>
<feature type="compositionally biased region" description="Low complexity" evidence="11">
    <location>
        <begin position="8"/>
        <end position="53"/>
    </location>
</feature>
<accession>A0AAV8VHA7</accession>
<keyword evidence="6" id="KW-0156">Chromatin regulator</keyword>
<dbReference type="AlphaFoldDB" id="A0AAV8VHA7"/>
<dbReference type="Gene3D" id="3.30.60.60">
    <property type="entry name" value="N-acetyl transferase-like"/>
    <property type="match status" value="1"/>
</dbReference>
<dbReference type="InterPro" id="IPR002717">
    <property type="entry name" value="HAT_MYST-type"/>
</dbReference>
<evidence type="ECO:0000256" key="1">
    <source>
        <dbReference type="ARBA" id="ARBA00004123"/>
    </source>
</evidence>
<feature type="compositionally biased region" description="Low complexity" evidence="11">
    <location>
        <begin position="249"/>
        <end position="275"/>
    </location>
</feature>
<comment type="caution">
    <text evidence="13">The sequence shown here is derived from an EMBL/GenBank/DDBJ whole genome shotgun (WGS) entry which is preliminary data.</text>
</comment>
<feature type="region of interest" description="Disordered" evidence="11">
    <location>
        <begin position="1"/>
        <end position="368"/>
    </location>
</feature>
<dbReference type="Pfam" id="PF01853">
    <property type="entry name" value="MOZ_SAS"/>
    <property type="match status" value="1"/>
</dbReference>
<evidence type="ECO:0000256" key="4">
    <source>
        <dbReference type="ARBA" id="ARBA00022771"/>
    </source>
</evidence>
<evidence type="ECO:0000256" key="9">
    <source>
        <dbReference type="ARBA" id="ARBA00023242"/>
    </source>
</evidence>
<evidence type="ECO:0000256" key="6">
    <source>
        <dbReference type="ARBA" id="ARBA00022853"/>
    </source>
</evidence>
<evidence type="ECO:0000313" key="13">
    <source>
        <dbReference type="EMBL" id="KAJ8913599.1"/>
    </source>
</evidence>
<dbReference type="EMBL" id="JANEYG010000090">
    <property type="protein sequence ID" value="KAJ8913599.1"/>
    <property type="molecule type" value="Genomic_DNA"/>
</dbReference>
<dbReference type="Gene3D" id="3.40.630.30">
    <property type="match status" value="1"/>
</dbReference>
<keyword evidence="2" id="KW-0808">Transferase</keyword>
<dbReference type="PANTHER" id="PTHR10615">
    <property type="entry name" value="HISTONE ACETYLTRANSFERASE"/>
    <property type="match status" value="1"/>
</dbReference>
<keyword evidence="7" id="KW-0805">Transcription regulation</keyword>
<dbReference type="GO" id="GO:0036409">
    <property type="term" value="C:histone H3-K14 acetyltransferase complex"/>
    <property type="evidence" value="ECO:0007669"/>
    <property type="project" value="TreeGrafter"/>
</dbReference>
<evidence type="ECO:0000256" key="5">
    <source>
        <dbReference type="ARBA" id="ARBA00022833"/>
    </source>
</evidence>
<dbReference type="InterPro" id="IPR002515">
    <property type="entry name" value="Znf_C2H2C"/>
</dbReference>
<organism evidence="13 14">
    <name type="scientific">Exocentrus adspersus</name>
    <dbReference type="NCBI Taxonomy" id="1586481"/>
    <lineage>
        <taxon>Eukaryota</taxon>
        <taxon>Metazoa</taxon>
        <taxon>Ecdysozoa</taxon>
        <taxon>Arthropoda</taxon>
        <taxon>Hexapoda</taxon>
        <taxon>Insecta</taxon>
        <taxon>Pterygota</taxon>
        <taxon>Neoptera</taxon>
        <taxon>Endopterygota</taxon>
        <taxon>Coleoptera</taxon>
        <taxon>Polyphaga</taxon>
        <taxon>Cucujiformia</taxon>
        <taxon>Chrysomeloidea</taxon>
        <taxon>Cerambycidae</taxon>
        <taxon>Lamiinae</taxon>
        <taxon>Acanthocinini</taxon>
        <taxon>Exocentrus</taxon>
    </lineage>
</organism>
<dbReference type="InterPro" id="IPR040706">
    <property type="entry name" value="Zf-MYST"/>
</dbReference>
<evidence type="ECO:0000256" key="11">
    <source>
        <dbReference type="SAM" id="MobiDB-lite"/>
    </source>
</evidence>
<dbReference type="GO" id="GO:0003712">
    <property type="term" value="F:transcription coregulator activity"/>
    <property type="evidence" value="ECO:0007669"/>
    <property type="project" value="TreeGrafter"/>
</dbReference>
<protein>
    <recommendedName>
        <fullName evidence="10">Histone acetyltransferase</fullName>
        <ecNumber evidence="10">2.3.1.48</ecNumber>
    </recommendedName>
</protein>
<dbReference type="PROSITE" id="PS51802">
    <property type="entry name" value="ZF_CCHHC"/>
    <property type="match status" value="1"/>
</dbReference>
<dbReference type="SUPFAM" id="SSF55729">
    <property type="entry name" value="Acyl-CoA N-acyltransferases (Nat)"/>
    <property type="match status" value="1"/>
</dbReference>
<keyword evidence="9 10" id="KW-0539">Nucleus</keyword>
<dbReference type="PANTHER" id="PTHR10615:SF161">
    <property type="entry name" value="HISTONE ACETYLTRANSFERASE KAT7"/>
    <property type="match status" value="1"/>
</dbReference>
<dbReference type="GO" id="GO:0006357">
    <property type="term" value="P:regulation of transcription by RNA polymerase II"/>
    <property type="evidence" value="ECO:0007669"/>
    <property type="project" value="TreeGrafter"/>
</dbReference>
<dbReference type="GO" id="GO:0003682">
    <property type="term" value="F:chromatin binding"/>
    <property type="evidence" value="ECO:0007669"/>
    <property type="project" value="TreeGrafter"/>
</dbReference>
<reference evidence="13 14" key="1">
    <citation type="journal article" date="2023" name="Insect Mol. Biol.">
        <title>Genome sequencing provides insights into the evolution of gene families encoding plant cell wall-degrading enzymes in longhorned beetles.</title>
        <authorList>
            <person name="Shin N.R."/>
            <person name="Okamura Y."/>
            <person name="Kirsch R."/>
            <person name="Pauchet Y."/>
        </authorList>
    </citation>
    <scope>NUCLEOTIDE SEQUENCE [LARGE SCALE GENOMIC DNA]</scope>
    <source>
        <strain evidence="13">EAD_L_NR</strain>
    </source>
</reference>
<evidence type="ECO:0000256" key="8">
    <source>
        <dbReference type="ARBA" id="ARBA00023163"/>
    </source>
</evidence>
<evidence type="ECO:0000313" key="14">
    <source>
        <dbReference type="Proteomes" id="UP001159042"/>
    </source>
</evidence>
<comment type="catalytic activity">
    <reaction evidence="10">
        <text>L-lysyl-[protein] + acetyl-CoA = N(6)-acetyl-L-lysyl-[protein] + CoA + H(+)</text>
        <dbReference type="Rhea" id="RHEA:45948"/>
        <dbReference type="Rhea" id="RHEA-COMP:9752"/>
        <dbReference type="Rhea" id="RHEA-COMP:10731"/>
        <dbReference type="ChEBI" id="CHEBI:15378"/>
        <dbReference type="ChEBI" id="CHEBI:29969"/>
        <dbReference type="ChEBI" id="CHEBI:57287"/>
        <dbReference type="ChEBI" id="CHEBI:57288"/>
        <dbReference type="ChEBI" id="CHEBI:61930"/>
        <dbReference type="EC" id="2.3.1.48"/>
    </reaction>
</comment>
<evidence type="ECO:0000256" key="10">
    <source>
        <dbReference type="RuleBase" id="RU361211"/>
    </source>
</evidence>
<dbReference type="FunFam" id="3.30.60.60:FF:000003">
    <property type="entry name" value="Histone acetyltransferase"/>
    <property type="match status" value="1"/>
</dbReference>
<evidence type="ECO:0000256" key="3">
    <source>
        <dbReference type="ARBA" id="ARBA00022723"/>
    </source>
</evidence>
<dbReference type="GO" id="GO:0010485">
    <property type="term" value="F:histone H4 acetyltransferase activity"/>
    <property type="evidence" value="ECO:0007669"/>
    <property type="project" value="TreeGrafter"/>
</dbReference>
<dbReference type="InterPro" id="IPR016181">
    <property type="entry name" value="Acyl_CoA_acyltransferase"/>
</dbReference>
<feature type="compositionally biased region" description="Polar residues" evidence="11">
    <location>
        <begin position="169"/>
        <end position="179"/>
    </location>
</feature>
<feature type="domain" description="MYST-type HAT" evidence="12">
    <location>
        <begin position="519"/>
        <end position="661"/>
    </location>
</feature>
<proteinExistence type="inferred from homology"/>
<dbReference type="Pfam" id="PF17772">
    <property type="entry name" value="zf-MYST"/>
    <property type="match status" value="1"/>
</dbReference>
<keyword evidence="8" id="KW-0804">Transcription</keyword>
<dbReference type="InterPro" id="IPR036060">
    <property type="entry name" value="Znf_C2H2C_sf"/>
</dbReference>
<comment type="subcellular location">
    <subcellularLocation>
        <location evidence="1 10">Nucleus</location>
    </subcellularLocation>
</comment>